<dbReference type="Pfam" id="PF22738">
    <property type="entry name" value="NNH7"/>
    <property type="match status" value="1"/>
</dbReference>
<gene>
    <name evidence="3" type="ORF">AQJ67_31665</name>
</gene>
<feature type="region of interest" description="Disordered" evidence="1">
    <location>
        <begin position="113"/>
        <end position="157"/>
    </location>
</feature>
<feature type="domain" description="HTH cro/C1-type" evidence="2">
    <location>
        <begin position="7"/>
        <end position="96"/>
    </location>
</feature>
<dbReference type="STRING" id="661399.AQJ67_31665"/>
<evidence type="ECO:0000313" key="4">
    <source>
        <dbReference type="Proteomes" id="UP000053429"/>
    </source>
</evidence>
<dbReference type="Gene3D" id="3.40.50.300">
    <property type="entry name" value="P-loop containing nucleotide triphosphate hydrolases"/>
    <property type="match status" value="1"/>
</dbReference>
<protein>
    <recommendedName>
        <fullName evidence="2">HTH cro/C1-type domain-containing protein</fullName>
    </recommendedName>
</protein>
<evidence type="ECO:0000259" key="2">
    <source>
        <dbReference type="SMART" id="SM00530"/>
    </source>
</evidence>
<dbReference type="InterPro" id="IPR027417">
    <property type="entry name" value="P-loop_NTPase"/>
</dbReference>
<dbReference type="InterPro" id="IPR054567">
    <property type="entry name" value="NNH7"/>
</dbReference>
<dbReference type="Proteomes" id="UP000053429">
    <property type="component" value="Unassembled WGS sequence"/>
</dbReference>
<dbReference type="SUPFAM" id="SSF52540">
    <property type="entry name" value="P-loop containing nucleoside triphosphate hydrolases"/>
    <property type="match status" value="1"/>
</dbReference>
<keyword evidence="4" id="KW-1185">Reference proteome</keyword>
<dbReference type="InterPro" id="IPR049945">
    <property type="entry name" value="AAA_22"/>
</dbReference>
<reference evidence="3 4" key="1">
    <citation type="submission" date="2015-10" db="EMBL/GenBank/DDBJ databases">
        <title>Draft genome sequence of Streptomyces caeruleatus NRRL B-24802, type strain for the species Streptomyces caeruleatus.</title>
        <authorList>
            <person name="Ruckert C."/>
            <person name="Winkler A."/>
            <person name="Kalinowski J."/>
            <person name="Kampfer P."/>
            <person name="Glaeser S."/>
        </authorList>
    </citation>
    <scope>NUCLEOTIDE SEQUENCE [LARGE SCALE GENOMIC DNA]</scope>
    <source>
        <strain evidence="3 4">NRRL B-24802</strain>
    </source>
</reference>
<dbReference type="GO" id="GO:0016887">
    <property type="term" value="F:ATP hydrolysis activity"/>
    <property type="evidence" value="ECO:0007669"/>
    <property type="project" value="InterPro"/>
</dbReference>
<dbReference type="SMART" id="SM00530">
    <property type="entry name" value="HTH_XRE"/>
    <property type="match status" value="1"/>
</dbReference>
<name>A0A101TS47_9ACTN</name>
<proteinExistence type="predicted"/>
<dbReference type="Pfam" id="PF13401">
    <property type="entry name" value="AAA_22"/>
    <property type="match status" value="1"/>
</dbReference>
<dbReference type="AlphaFoldDB" id="A0A101TS47"/>
<dbReference type="EMBL" id="LMWY01000042">
    <property type="protein sequence ID" value="KUN97476.1"/>
    <property type="molecule type" value="Genomic_DNA"/>
</dbReference>
<feature type="compositionally biased region" description="Low complexity" evidence="1">
    <location>
        <begin position="113"/>
        <end position="128"/>
    </location>
</feature>
<dbReference type="InterPro" id="IPR001387">
    <property type="entry name" value="Cro/C1-type_HTH"/>
</dbReference>
<comment type="caution">
    <text evidence="3">The sequence shown here is derived from an EMBL/GenBank/DDBJ whole genome shotgun (WGS) entry which is preliminary data.</text>
</comment>
<evidence type="ECO:0000256" key="1">
    <source>
        <dbReference type="SAM" id="MobiDB-lite"/>
    </source>
</evidence>
<evidence type="ECO:0000313" key="3">
    <source>
        <dbReference type="EMBL" id="KUN97476.1"/>
    </source>
</evidence>
<accession>A0A101TS47</accession>
<organism evidence="3 4">
    <name type="scientific">Streptomyces caeruleatus</name>
    <dbReference type="NCBI Taxonomy" id="661399"/>
    <lineage>
        <taxon>Bacteria</taxon>
        <taxon>Bacillati</taxon>
        <taxon>Actinomycetota</taxon>
        <taxon>Actinomycetes</taxon>
        <taxon>Kitasatosporales</taxon>
        <taxon>Streptomycetaceae</taxon>
        <taxon>Streptomyces</taxon>
    </lineage>
</organism>
<feature type="compositionally biased region" description="Basic and acidic residues" evidence="1">
    <location>
        <begin position="134"/>
        <end position="146"/>
    </location>
</feature>
<sequence length="1238" mass="136833">MPVRARAVARARKLRPDEQHDEGERHVSGSDLVAAFWRPLKAQVDRSGVSRAHLCRLLNLSPAAVSELLNGRRAKAPDWDVVRVVVGAFDGPLDYWRRRLEELEDELAYAAATAGRPARPTPAPETAGCPLCRNDGEGGRFTAADRESDDPSPGSFPEAAAILAGEDMRLHDDMRDMARGVLRGPEESAAFRDRFAGLADRLLSGIGPRVRRTCRPHRVRLLHAAHTVVVAGAVVASSVIDPGTSPRRQLHTARLFENSLGDDAYPDAPLPDAGDSKTGYRNRLIIHYGAAAAVLTGARLPMEAVGEALVRYEIRLAELAAECPELFLWTRMQDESATEEVWRACPVGPAQDRLDALHSELNGRQRGLEGLGALLNALARDVTPGTWPARLSAVYRRELSRPVSPFAETDRTQPGPRVPRLAEGYVNPAFRVVLHDGHSEPHVDAWWRTHPLREEIQGFLAGHLTASHAVSRPLVILGDPGAGKSLLSRLLAARLPPADYLPIRVELRSVAADAGILDQIAQALRQATQTDLTWETVTESAEGVLPVLIFDGLDELLQAGGTDHWYYLEEIAEFQWRSADNGLPVAAVVTSRTVVADQTRFPDGTVIVRLEPFDDARVARWSDVWNTANRHTCPPLRPDVAALHPELAPQPLLLLMLALYYAIDPEAGRDDEIPLSRVNLYERLLRLFVRRQLGKLEPRLRPEKLEVRVEDELDLLSVIACAMFNRGRQGVSAEEAEHDLAFLRAPDRRWADPEARLIFGRFFFMHEARATYEDGADRCWYEFLHATFGEYLVARKIARTLAHCPDRGPYEGLLFALLSFAPLTDRAQILQNLGELLPSTQPLRALFPRALHALPAGSDTGYTTGPAPVPVTYRHACHSANLLLLALAPGHVVQFSELAAPDGAPADSWRAHATLWKSQFTPATWDAFTRAVGTVPVSRDGSRDLVLRLEHQDAPPTAKNITWLLNAPDDGLFADYTAHDALRRSRSLHDKDTELLLEPSLPVFEELGDFMGIFTVDHLGRHVSAAHALIALLLCPREPREELLYRYTTCLRPLDAGRGAAAISRFLMLISGRLAGECDALPVHFALDVLRTLANRGLYLSALDEATRISLLVCTCRLLDRTRRGDLVDLFHELLGLALDEGIEPGGGTEWLLDDTFRRLQKDPPGEARDRAAVRLLKLAPALDARGWLDRSGGWLLETLSPAARDLLTPSDIEYVRAALPAADRSRQLWAHGQERHP</sequence>